<dbReference type="AlphaFoldDB" id="A0A6A4WN59"/>
<dbReference type="InterPro" id="IPR056742">
    <property type="entry name" value="BLTP1_C"/>
</dbReference>
<evidence type="ECO:0000313" key="3">
    <source>
        <dbReference type="EMBL" id="KAF0308265.1"/>
    </source>
</evidence>
<dbReference type="PANTHER" id="PTHR31640:SF1">
    <property type="entry name" value="BRIDGE-LIKE LIPID TRANSFER PROTEIN FAMILY MEMBER 1"/>
    <property type="match status" value="1"/>
</dbReference>
<proteinExistence type="predicted"/>
<dbReference type="Pfam" id="PF25040">
    <property type="entry name" value="BLTP1_C"/>
    <property type="match status" value="1"/>
</dbReference>
<evidence type="ECO:0000313" key="4">
    <source>
        <dbReference type="Proteomes" id="UP000440578"/>
    </source>
</evidence>
<sequence>MLSRKRSTSLPYVSWKGRTPHRRSEGPVSASSTPSTSARSPTSADGEHKVNDPTQMLQQDWREFECRTWHLEPTVRLLSWAGRRIEPYGVDFILNKLGFRHARSTIPKWLQRGSMDPLDKVLAVLVERTVQVTREGH</sequence>
<feature type="domain" description="Bridge-like lipid transfer protein family member 1 C-terminal" evidence="2">
    <location>
        <begin position="34"/>
        <end position="128"/>
    </location>
</feature>
<organism evidence="3 4">
    <name type="scientific">Amphibalanus amphitrite</name>
    <name type="common">Striped barnacle</name>
    <name type="synonym">Balanus amphitrite</name>
    <dbReference type="NCBI Taxonomy" id="1232801"/>
    <lineage>
        <taxon>Eukaryota</taxon>
        <taxon>Metazoa</taxon>
        <taxon>Ecdysozoa</taxon>
        <taxon>Arthropoda</taxon>
        <taxon>Crustacea</taxon>
        <taxon>Multicrustacea</taxon>
        <taxon>Cirripedia</taxon>
        <taxon>Thoracica</taxon>
        <taxon>Thoracicalcarea</taxon>
        <taxon>Balanomorpha</taxon>
        <taxon>Balanoidea</taxon>
        <taxon>Balanidae</taxon>
        <taxon>Amphibalaninae</taxon>
        <taxon>Amphibalanus</taxon>
    </lineage>
</organism>
<dbReference type="InterPro" id="IPR033616">
    <property type="entry name" value="BLTP1"/>
</dbReference>
<feature type="region of interest" description="Disordered" evidence="1">
    <location>
        <begin position="1"/>
        <end position="53"/>
    </location>
</feature>
<dbReference type="GO" id="GO:0098793">
    <property type="term" value="C:presynapse"/>
    <property type="evidence" value="ECO:0007669"/>
    <property type="project" value="GOC"/>
</dbReference>
<dbReference type="OrthoDB" id="10051416at2759"/>
<feature type="compositionally biased region" description="Low complexity" evidence="1">
    <location>
        <begin position="27"/>
        <end position="44"/>
    </location>
</feature>
<comment type="caution">
    <text evidence="3">The sequence shown here is derived from an EMBL/GenBank/DDBJ whole genome shotgun (WGS) entry which is preliminary data.</text>
</comment>
<dbReference type="PANTHER" id="PTHR31640">
    <property type="entry name" value="TRANSMEMBRANE PROTEIN KIAA1109"/>
    <property type="match status" value="1"/>
</dbReference>
<name>A0A6A4WN59_AMPAM</name>
<dbReference type="GO" id="GO:0048488">
    <property type="term" value="P:synaptic vesicle endocytosis"/>
    <property type="evidence" value="ECO:0007669"/>
    <property type="project" value="TreeGrafter"/>
</dbReference>
<dbReference type="Proteomes" id="UP000440578">
    <property type="component" value="Unassembled WGS sequence"/>
</dbReference>
<evidence type="ECO:0000259" key="2">
    <source>
        <dbReference type="Pfam" id="PF25040"/>
    </source>
</evidence>
<gene>
    <name evidence="3" type="ORF">FJT64_020498</name>
</gene>
<accession>A0A6A4WN59</accession>
<evidence type="ECO:0000256" key="1">
    <source>
        <dbReference type="SAM" id="MobiDB-lite"/>
    </source>
</evidence>
<reference evidence="3 4" key="1">
    <citation type="submission" date="2019-07" db="EMBL/GenBank/DDBJ databases">
        <title>Draft genome assembly of a fouling barnacle, Amphibalanus amphitrite (Darwin, 1854): The first reference genome for Thecostraca.</title>
        <authorList>
            <person name="Kim W."/>
        </authorList>
    </citation>
    <scope>NUCLEOTIDE SEQUENCE [LARGE SCALE GENOMIC DNA]</scope>
    <source>
        <strain evidence="3">SNU_AA5</strain>
        <tissue evidence="3">Soma without cirri and trophi</tissue>
    </source>
</reference>
<keyword evidence="4" id="KW-1185">Reference proteome</keyword>
<protein>
    <recommendedName>
        <fullName evidence="2">Bridge-like lipid transfer protein family member 1 C-terminal domain-containing protein</fullName>
    </recommendedName>
</protein>
<dbReference type="EMBL" id="VIIS01000502">
    <property type="protein sequence ID" value="KAF0308265.1"/>
    <property type="molecule type" value="Genomic_DNA"/>
</dbReference>